<feature type="domain" description="Glycosyl transferase family 1" evidence="2">
    <location>
        <begin position="185"/>
        <end position="338"/>
    </location>
</feature>
<proteinExistence type="predicted"/>
<dbReference type="PANTHER" id="PTHR46401:SF2">
    <property type="entry name" value="GLYCOSYLTRANSFERASE WBBK-RELATED"/>
    <property type="match status" value="1"/>
</dbReference>
<dbReference type="Pfam" id="PF00534">
    <property type="entry name" value="Glycos_transf_1"/>
    <property type="match status" value="1"/>
</dbReference>
<dbReference type="InterPro" id="IPR001296">
    <property type="entry name" value="Glyco_trans_1"/>
</dbReference>
<reference evidence="4 5" key="1">
    <citation type="submission" date="2017-09" db="EMBL/GenBank/DDBJ databases">
        <title>Depth-based differentiation of microbial function through sediment-hosted aquifers and enrichment of novel symbionts in the deep terrestrial subsurface.</title>
        <authorList>
            <person name="Probst A.J."/>
            <person name="Ladd B."/>
            <person name="Jarett J.K."/>
            <person name="Geller-Mcgrath D.E."/>
            <person name="Sieber C.M."/>
            <person name="Emerson J.B."/>
            <person name="Anantharaman K."/>
            <person name="Thomas B.C."/>
            <person name="Malmstrom R."/>
            <person name="Stieglmeier M."/>
            <person name="Klingl A."/>
            <person name="Woyke T."/>
            <person name="Ryan C.M."/>
            <person name="Banfield J.F."/>
        </authorList>
    </citation>
    <scope>NUCLEOTIDE SEQUENCE [LARGE SCALE GENOMIC DNA]</scope>
    <source>
        <strain evidence="4">CG22_combo_CG10-13_8_21_14_all_38_20</strain>
    </source>
</reference>
<keyword evidence="1" id="KW-0808">Transferase</keyword>
<dbReference type="Proteomes" id="UP000231246">
    <property type="component" value="Unassembled WGS sequence"/>
</dbReference>
<dbReference type="GO" id="GO:0009103">
    <property type="term" value="P:lipopolysaccharide biosynthetic process"/>
    <property type="evidence" value="ECO:0007669"/>
    <property type="project" value="TreeGrafter"/>
</dbReference>
<dbReference type="CDD" id="cd03809">
    <property type="entry name" value="GT4_MtfB-like"/>
    <property type="match status" value="1"/>
</dbReference>
<dbReference type="PANTHER" id="PTHR46401">
    <property type="entry name" value="GLYCOSYLTRANSFERASE WBBK-RELATED"/>
    <property type="match status" value="1"/>
</dbReference>
<dbReference type="SUPFAM" id="SSF53756">
    <property type="entry name" value="UDP-Glycosyltransferase/glycogen phosphorylase"/>
    <property type="match status" value="1"/>
</dbReference>
<name>A0A2H0BW53_9BACT</name>
<accession>A0A2H0BW53</accession>
<dbReference type="GO" id="GO:0016757">
    <property type="term" value="F:glycosyltransferase activity"/>
    <property type="evidence" value="ECO:0007669"/>
    <property type="project" value="InterPro"/>
</dbReference>
<feature type="domain" description="Glycosyltransferase subfamily 4-like N-terminal" evidence="3">
    <location>
        <begin position="79"/>
        <end position="171"/>
    </location>
</feature>
<evidence type="ECO:0008006" key="6">
    <source>
        <dbReference type="Google" id="ProtNLM"/>
    </source>
</evidence>
<gene>
    <name evidence="4" type="ORF">COW99_01685</name>
</gene>
<dbReference type="EMBL" id="PCTA01000010">
    <property type="protein sequence ID" value="PIP61916.1"/>
    <property type="molecule type" value="Genomic_DNA"/>
</dbReference>
<dbReference type="FunFam" id="3.40.50.2000:FF:000119">
    <property type="entry name" value="Glycosyl transferase group 1"/>
    <property type="match status" value="1"/>
</dbReference>
<dbReference type="Gene3D" id="3.40.50.2000">
    <property type="entry name" value="Glycogen Phosphorylase B"/>
    <property type="match status" value="2"/>
</dbReference>
<dbReference type="AlphaFoldDB" id="A0A2H0BW53"/>
<sequence>MMLIGVDGNEANQDTRVGIGRYAMELLWQFYNFQIPNIKLQIYLKDKPRGHMPKEKDGWEYKIVGPRAFWTQIGLPIDLFLDKNRPDIFWTPTHYAPRFCPVPSIVSIMDTSYLHYPEMFKKRDLYQLTSWSKYSINNAAMVLTISKAARADIIKFYNVDPTKVVVTYPGIVMNKNILTNKILAKYGIKPNFILYVGTLQPRKNLVRLIEAFGLLENKTLQLVIVGKKGWLFDEIFTKVNELGLEDRVIFTGFVPDEELSSFYQEAKLITLVSLYEGFGLPPLEAMSYGTPAVVSNVSSLPEIVGEAGILVNPEDSSDIASGITKALTMSDSAYNKQRELAKAQAAKFNWSDTARETLQVLQSVVGNI</sequence>
<evidence type="ECO:0000259" key="3">
    <source>
        <dbReference type="Pfam" id="PF13439"/>
    </source>
</evidence>
<comment type="caution">
    <text evidence="4">The sequence shown here is derived from an EMBL/GenBank/DDBJ whole genome shotgun (WGS) entry which is preliminary data.</text>
</comment>
<evidence type="ECO:0000256" key="1">
    <source>
        <dbReference type="ARBA" id="ARBA00022679"/>
    </source>
</evidence>
<protein>
    <recommendedName>
        <fullName evidence="6">Glycosyl transferase family 1</fullName>
    </recommendedName>
</protein>
<evidence type="ECO:0000313" key="5">
    <source>
        <dbReference type="Proteomes" id="UP000231246"/>
    </source>
</evidence>
<organism evidence="4 5">
    <name type="scientific">Candidatus Roizmanbacteria bacterium CG22_combo_CG10-13_8_21_14_all_38_20</name>
    <dbReference type="NCBI Taxonomy" id="1974862"/>
    <lineage>
        <taxon>Bacteria</taxon>
        <taxon>Candidatus Roizmaniibacteriota</taxon>
    </lineage>
</organism>
<evidence type="ECO:0000259" key="2">
    <source>
        <dbReference type="Pfam" id="PF00534"/>
    </source>
</evidence>
<dbReference type="InterPro" id="IPR028098">
    <property type="entry name" value="Glyco_trans_4-like_N"/>
</dbReference>
<evidence type="ECO:0000313" key="4">
    <source>
        <dbReference type="EMBL" id="PIP61916.1"/>
    </source>
</evidence>
<dbReference type="Pfam" id="PF13439">
    <property type="entry name" value="Glyco_transf_4"/>
    <property type="match status" value="1"/>
</dbReference>